<dbReference type="Pfam" id="PF10545">
    <property type="entry name" value="MADF_DNA_bdg"/>
    <property type="match status" value="1"/>
</dbReference>
<sequence length="128" mass="14807">MSFQPAFNARLIAEVKKYPCLYNHSKRGSGDTMERMKIWDSIALTTWKVTVFSSLRSWTVFLHPLTVNRAHLQLVSYLSLFYVTDHLTRVLQILQIKSGNGGLGSFIDKRIKELFISLNGFYRHILTI</sequence>
<keyword evidence="2" id="KW-1185">Reference proteome</keyword>
<proteinExistence type="predicted"/>
<organism evidence="2 3">
    <name type="scientific">Heterorhabditis bacteriophora</name>
    <name type="common">Entomopathogenic nematode worm</name>
    <dbReference type="NCBI Taxonomy" id="37862"/>
    <lineage>
        <taxon>Eukaryota</taxon>
        <taxon>Metazoa</taxon>
        <taxon>Ecdysozoa</taxon>
        <taxon>Nematoda</taxon>
        <taxon>Chromadorea</taxon>
        <taxon>Rhabditida</taxon>
        <taxon>Rhabditina</taxon>
        <taxon>Rhabditomorpha</taxon>
        <taxon>Strongyloidea</taxon>
        <taxon>Heterorhabditidae</taxon>
        <taxon>Heterorhabditis</taxon>
    </lineage>
</organism>
<reference evidence="3" key="1">
    <citation type="submission" date="2016-11" db="UniProtKB">
        <authorList>
            <consortium name="WormBaseParasite"/>
        </authorList>
    </citation>
    <scope>IDENTIFICATION</scope>
</reference>
<protein>
    <submittedName>
        <fullName evidence="3">MADF domain-containing protein</fullName>
    </submittedName>
</protein>
<dbReference type="Proteomes" id="UP000095283">
    <property type="component" value="Unplaced"/>
</dbReference>
<name>A0A1I7WBL6_HETBA</name>
<evidence type="ECO:0000313" key="2">
    <source>
        <dbReference type="Proteomes" id="UP000095283"/>
    </source>
</evidence>
<accession>A0A1I7WBL6</accession>
<dbReference type="WBParaSite" id="Hba_02097">
    <property type="protein sequence ID" value="Hba_02097"/>
    <property type="gene ID" value="Hba_02097"/>
</dbReference>
<evidence type="ECO:0000313" key="3">
    <source>
        <dbReference type="WBParaSite" id="Hba_02097"/>
    </source>
</evidence>
<dbReference type="InterPro" id="IPR006578">
    <property type="entry name" value="MADF-dom"/>
</dbReference>
<dbReference type="PROSITE" id="PS51029">
    <property type="entry name" value="MADF"/>
    <property type="match status" value="1"/>
</dbReference>
<evidence type="ECO:0000259" key="1">
    <source>
        <dbReference type="PROSITE" id="PS51029"/>
    </source>
</evidence>
<feature type="domain" description="MADF" evidence="1">
    <location>
        <begin position="10"/>
        <end position="95"/>
    </location>
</feature>
<dbReference type="AlphaFoldDB" id="A0A1I7WBL6"/>